<reference evidence="1 2" key="2">
    <citation type="journal article" date="2022" name="Mol. Biol. Evol.">
        <title>Comparative Genomics Reveals Insights into the Divergent Evolution of Astigmatic Mites and Household Pest Adaptations.</title>
        <authorList>
            <person name="Xiong Q."/>
            <person name="Wan A.T."/>
            <person name="Liu X."/>
            <person name="Fung C.S."/>
            <person name="Xiao X."/>
            <person name="Malainual N."/>
            <person name="Hou J."/>
            <person name="Wang L."/>
            <person name="Wang M."/>
            <person name="Yang K.Y."/>
            <person name="Cui Y."/>
            <person name="Leung E.L."/>
            <person name="Nong W."/>
            <person name="Shin S.K."/>
            <person name="Au S.W."/>
            <person name="Jeong K.Y."/>
            <person name="Chew F.T."/>
            <person name="Hui J.H."/>
            <person name="Leung T.F."/>
            <person name="Tungtrongchitr A."/>
            <person name="Zhong N."/>
            <person name="Liu Z."/>
            <person name="Tsui S.K."/>
        </authorList>
    </citation>
    <scope>NUCLEOTIDE SEQUENCE [LARGE SCALE GENOMIC DNA]</scope>
    <source>
        <strain evidence="1">Derp</strain>
    </source>
</reference>
<evidence type="ECO:0000313" key="2">
    <source>
        <dbReference type="Proteomes" id="UP000887458"/>
    </source>
</evidence>
<organism evidence="1 2">
    <name type="scientific">Dermatophagoides pteronyssinus</name>
    <name type="common">European house dust mite</name>
    <dbReference type="NCBI Taxonomy" id="6956"/>
    <lineage>
        <taxon>Eukaryota</taxon>
        <taxon>Metazoa</taxon>
        <taxon>Ecdysozoa</taxon>
        <taxon>Arthropoda</taxon>
        <taxon>Chelicerata</taxon>
        <taxon>Arachnida</taxon>
        <taxon>Acari</taxon>
        <taxon>Acariformes</taxon>
        <taxon>Sarcoptiformes</taxon>
        <taxon>Astigmata</taxon>
        <taxon>Psoroptidia</taxon>
        <taxon>Analgoidea</taxon>
        <taxon>Pyroglyphidae</taxon>
        <taxon>Dermatophagoidinae</taxon>
        <taxon>Dermatophagoides</taxon>
    </lineage>
</organism>
<dbReference type="Proteomes" id="UP000887458">
    <property type="component" value="Unassembled WGS sequence"/>
</dbReference>
<proteinExistence type="predicted"/>
<name>A0ABQ8JL68_DERPT</name>
<gene>
    <name evidence="1" type="ORF">DERP_003592</name>
</gene>
<comment type="caution">
    <text evidence="1">The sequence shown here is derived from an EMBL/GenBank/DDBJ whole genome shotgun (WGS) entry which is preliminary data.</text>
</comment>
<sequence length="80" mass="9572">MIECRQTIITILPIIMIDTLDDYVYERENLPKRKTISRILFTDLIQETHLKIMAARVSIGIYSYKNHKNRWNSNEIFVET</sequence>
<evidence type="ECO:0000313" key="1">
    <source>
        <dbReference type="EMBL" id="KAH9423314.1"/>
    </source>
</evidence>
<dbReference type="EMBL" id="NJHN03000032">
    <property type="protein sequence ID" value="KAH9423314.1"/>
    <property type="molecule type" value="Genomic_DNA"/>
</dbReference>
<keyword evidence="2" id="KW-1185">Reference proteome</keyword>
<reference evidence="1 2" key="1">
    <citation type="journal article" date="2018" name="J. Allergy Clin. Immunol.">
        <title>High-quality assembly of Dermatophagoides pteronyssinus genome and transcriptome reveals a wide range of novel allergens.</title>
        <authorList>
            <person name="Liu X.Y."/>
            <person name="Yang K.Y."/>
            <person name="Wang M.Q."/>
            <person name="Kwok J.S."/>
            <person name="Zeng X."/>
            <person name="Yang Z."/>
            <person name="Xiao X.J."/>
            <person name="Lau C.P."/>
            <person name="Li Y."/>
            <person name="Huang Z.M."/>
            <person name="Ba J.G."/>
            <person name="Yim A.K."/>
            <person name="Ouyang C.Y."/>
            <person name="Ngai S.M."/>
            <person name="Chan T.F."/>
            <person name="Leung E.L."/>
            <person name="Liu L."/>
            <person name="Liu Z.G."/>
            <person name="Tsui S.K."/>
        </authorList>
    </citation>
    <scope>NUCLEOTIDE SEQUENCE [LARGE SCALE GENOMIC DNA]</scope>
    <source>
        <strain evidence="1">Derp</strain>
    </source>
</reference>
<protein>
    <submittedName>
        <fullName evidence="1">Uncharacterized protein</fullName>
    </submittedName>
</protein>
<accession>A0ABQ8JL68</accession>